<dbReference type="Proteomes" id="UP000718281">
    <property type="component" value="Unassembled WGS sequence"/>
</dbReference>
<accession>A0A934X6F9</accession>
<dbReference type="EMBL" id="JADIXZ010000004">
    <property type="protein sequence ID" value="MBK6301300.1"/>
    <property type="molecule type" value="Genomic_DNA"/>
</dbReference>
<organism evidence="1 2">
    <name type="scientific">Candidatus Phosphoribacter hodrii</name>
    <dbReference type="NCBI Taxonomy" id="2953743"/>
    <lineage>
        <taxon>Bacteria</taxon>
        <taxon>Bacillati</taxon>
        <taxon>Actinomycetota</taxon>
        <taxon>Actinomycetes</taxon>
        <taxon>Micrococcales</taxon>
        <taxon>Dermatophilaceae</taxon>
        <taxon>Candidatus Phosphoribacter</taxon>
    </lineage>
</organism>
<reference evidence="1 2" key="1">
    <citation type="submission" date="2020-10" db="EMBL/GenBank/DDBJ databases">
        <title>Connecting structure to function with the recovery of over 1000 high-quality activated sludge metagenome-assembled genomes encoding full-length rRNA genes using long-read sequencing.</title>
        <authorList>
            <person name="Singleton C.M."/>
            <person name="Petriglieri F."/>
            <person name="Kristensen J.M."/>
            <person name="Kirkegaard R.H."/>
            <person name="Michaelsen T.Y."/>
            <person name="Andersen M.H."/>
            <person name="Karst S.M."/>
            <person name="Dueholm M.S."/>
            <person name="Nielsen P.H."/>
            <person name="Albertsen M."/>
        </authorList>
    </citation>
    <scope>NUCLEOTIDE SEQUENCE [LARGE SCALE GENOMIC DNA]</scope>
    <source>
        <strain evidence="1">AalE_18-Q3-R2-46_BAT3C.188</strain>
    </source>
</reference>
<proteinExistence type="predicted"/>
<evidence type="ECO:0000313" key="1">
    <source>
        <dbReference type="EMBL" id="MBK6301300.1"/>
    </source>
</evidence>
<dbReference type="AlphaFoldDB" id="A0A934X6F9"/>
<gene>
    <name evidence="1" type="ORF">IPF40_09710</name>
</gene>
<sequence length="203" mass="21196">MQHLYTDDELVALAASASVRWTGPLPTLAIEESDELVRAAIRGARALAVRRATDPGAGGEQIRSLVRQSEAARTAVMFLIDADGASVPPCDVSTFFLLGSDEVLEDRVSAAGVHGFRVLNRPRLHQLLGDVVSEVIASGVSSAATETDGRPRAAGLAISTEIAGVGRTVVATSGSVDVIVDGRRQPSPSDGWTVDAALREISL</sequence>
<protein>
    <submittedName>
        <fullName evidence="1">Uncharacterized protein</fullName>
    </submittedName>
</protein>
<name>A0A934X6F9_9MICO</name>
<comment type="caution">
    <text evidence="1">The sequence shown here is derived from an EMBL/GenBank/DDBJ whole genome shotgun (WGS) entry which is preliminary data.</text>
</comment>
<evidence type="ECO:0000313" key="2">
    <source>
        <dbReference type="Proteomes" id="UP000718281"/>
    </source>
</evidence>